<reference evidence="1" key="1">
    <citation type="submission" date="2020-04" db="EMBL/GenBank/DDBJ databases">
        <authorList>
            <person name="Chiriac C."/>
            <person name="Salcher M."/>
            <person name="Ghai R."/>
            <person name="Kavagutti S V."/>
        </authorList>
    </citation>
    <scope>NUCLEOTIDE SEQUENCE</scope>
</reference>
<protein>
    <submittedName>
        <fullName evidence="1">Uncharacterized protein</fullName>
    </submittedName>
</protein>
<evidence type="ECO:0000313" key="1">
    <source>
        <dbReference type="EMBL" id="CAB4141184.1"/>
    </source>
</evidence>
<name>A0A6J5M346_9CAUD</name>
<gene>
    <name evidence="1" type="ORF">UFOVP410_23</name>
</gene>
<dbReference type="EMBL" id="LR796388">
    <property type="protein sequence ID" value="CAB4141184.1"/>
    <property type="molecule type" value="Genomic_DNA"/>
</dbReference>
<sequence length="80" mass="9179">MQNSNPFTIRLQLIQLAKDLLIDEYHTNREHILEKWRLDVDLARTSGLTPQGCPSLPSYPSEVDILKKAEALNQFVSKTK</sequence>
<organism evidence="1">
    <name type="scientific">uncultured Caudovirales phage</name>
    <dbReference type="NCBI Taxonomy" id="2100421"/>
    <lineage>
        <taxon>Viruses</taxon>
        <taxon>Duplodnaviria</taxon>
        <taxon>Heunggongvirae</taxon>
        <taxon>Uroviricota</taxon>
        <taxon>Caudoviricetes</taxon>
        <taxon>Peduoviridae</taxon>
        <taxon>Maltschvirus</taxon>
        <taxon>Maltschvirus maltsch</taxon>
    </lineage>
</organism>
<accession>A0A6J5M346</accession>
<proteinExistence type="predicted"/>